<dbReference type="AlphaFoldDB" id="A0A4C1SX92"/>
<dbReference type="Proteomes" id="UP000299102">
    <property type="component" value="Unassembled WGS sequence"/>
</dbReference>
<keyword evidence="3" id="KW-1185">Reference proteome</keyword>
<feature type="region of interest" description="Disordered" evidence="1">
    <location>
        <begin position="138"/>
        <end position="175"/>
    </location>
</feature>
<gene>
    <name evidence="2" type="ORF">EVAR_92568_1</name>
</gene>
<evidence type="ECO:0000313" key="3">
    <source>
        <dbReference type="Proteomes" id="UP000299102"/>
    </source>
</evidence>
<sequence>MTEFFPGGHEAKAVARARRGGPRLMTADFVAFYGPSNEPLSCGMLVVYDAIVLTKNKLKVPNGGRRRPGPTRAARPRTRLRMRPTHLLFDDHLIVAESSNVNEVSAAAPCSDVSAKVVARVGRFRRFMRPRPRPLIGASFASRRPRFDPNRQNSQVLKTPIPLCPRTARQDSRNP</sequence>
<comment type="caution">
    <text evidence="2">The sequence shown here is derived from an EMBL/GenBank/DDBJ whole genome shotgun (WGS) entry which is preliminary data.</text>
</comment>
<name>A0A4C1SX92_EUMVA</name>
<accession>A0A4C1SX92</accession>
<proteinExistence type="predicted"/>
<protein>
    <submittedName>
        <fullName evidence="2">Uncharacterized protein</fullName>
    </submittedName>
</protein>
<evidence type="ECO:0000256" key="1">
    <source>
        <dbReference type="SAM" id="MobiDB-lite"/>
    </source>
</evidence>
<evidence type="ECO:0000313" key="2">
    <source>
        <dbReference type="EMBL" id="GBP06576.1"/>
    </source>
</evidence>
<organism evidence="2 3">
    <name type="scientific">Eumeta variegata</name>
    <name type="common">Bagworm moth</name>
    <name type="synonym">Eumeta japonica</name>
    <dbReference type="NCBI Taxonomy" id="151549"/>
    <lineage>
        <taxon>Eukaryota</taxon>
        <taxon>Metazoa</taxon>
        <taxon>Ecdysozoa</taxon>
        <taxon>Arthropoda</taxon>
        <taxon>Hexapoda</taxon>
        <taxon>Insecta</taxon>
        <taxon>Pterygota</taxon>
        <taxon>Neoptera</taxon>
        <taxon>Endopterygota</taxon>
        <taxon>Lepidoptera</taxon>
        <taxon>Glossata</taxon>
        <taxon>Ditrysia</taxon>
        <taxon>Tineoidea</taxon>
        <taxon>Psychidae</taxon>
        <taxon>Oiketicinae</taxon>
        <taxon>Eumeta</taxon>
    </lineage>
</organism>
<reference evidence="2 3" key="1">
    <citation type="journal article" date="2019" name="Commun. Biol.">
        <title>The bagworm genome reveals a unique fibroin gene that provides high tensile strength.</title>
        <authorList>
            <person name="Kono N."/>
            <person name="Nakamura H."/>
            <person name="Ohtoshi R."/>
            <person name="Tomita M."/>
            <person name="Numata K."/>
            <person name="Arakawa K."/>
        </authorList>
    </citation>
    <scope>NUCLEOTIDE SEQUENCE [LARGE SCALE GENOMIC DNA]</scope>
</reference>
<dbReference type="EMBL" id="BGZK01000023">
    <property type="protein sequence ID" value="GBP06576.1"/>
    <property type="molecule type" value="Genomic_DNA"/>
</dbReference>